<dbReference type="Pfam" id="PF02518">
    <property type="entry name" value="HATPase_c"/>
    <property type="match status" value="1"/>
</dbReference>
<evidence type="ECO:0000256" key="2">
    <source>
        <dbReference type="ARBA" id="ARBA00004651"/>
    </source>
</evidence>
<keyword evidence="9 22" id="KW-0418">Kinase</keyword>
<dbReference type="CDD" id="cd00088">
    <property type="entry name" value="HPT"/>
    <property type="match status" value="1"/>
</dbReference>
<dbReference type="Gene3D" id="1.10.287.130">
    <property type="match status" value="1"/>
</dbReference>
<feature type="modified residue" description="Phosphohistidine" evidence="14">
    <location>
        <position position="860"/>
    </location>
</feature>
<dbReference type="PRINTS" id="PR00344">
    <property type="entry name" value="BCTRLSENSOR"/>
</dbReference>
<dbReference type="InterPro" id="IPR003661">
    <property type="entry name" value="HisK_dim/P_dom"/>
</dbReference>
<dbReference type="InterPro" id="IPR036641">
    <property type="entry name" value="HPT_dom_sf"/>
</dbReference>
<dbReference type="InterPro" id="IPR019247">
    <property type="entry name" value="Histidine_kinase_BarA_N"/>
</dbReference>
<reference evidence="22 23" key="1">
    <citation type="submission" date="2016-05" db="EMBL/GenBank/DDBJ databases">
        <title>Genomic Taxonomy of the Vibrionaceae.</title>
        <authorList>
            <person name="Gomez-Gil B."/>
            <person name="Enciso-Ibarra J."/>
        </authorList>
    </citation>
    <scope>NUCLEOTIDE SEQUENCE [LARGE SCALE GENOMIC DNA]</scope>
    <source>
        <strain evidence="22 23">CAIM 1920</strain>
    </source>
</reference>
<dbReference type="SUPFAM" id="SSF158472">
    <property type="entry name" value="HAMP domain-like"/>
    <property type="match status" value="1"/>
</dbReference>
<evidence type="ECO:0000259" key="21">
    <source>
        <dbReference type="PROSITE" id="PS50894"/>
    </source>
</evidence>
<dbReference type="GO" id="GO:0000155">
    <property type="term" value="F:phosphorelay sensor kinase activity"/>
    <property type="evidence" value="ECO:0007669"/>
    <property type="project" value="InterPro"/>
</dbReference>
<feature type="domain" description="Response regulatory" evidence="19">
    <location>
        <begin position="666"/>
        <end position="782"/>
    </location>
</feature>
<organism evidence="22 23">
    <name type="scientific">Veronia pacifica</name>
    <dbReference type="NCBI Taxonomy" id="1080227"/>
    <lineage>
        <taxon>Bacteria</taxon>
        <taxon>Pseudomonadati</taxon>
        <taxon>Pseudomonadota</taxon>
        <taxon>Gammaproteobacteria</taxon>
        <taxon>Vibrionales</taxon>
        <taxon>Vibrionaceae</taxon>
        <taxon>Veronia</taxon>
    </lineage>
</organism>
<dbReference type="EMBL" id="LYBM01000018">
    <property type="protein sequence ID" value="ODA33222.1"/>
    <property type="molecule type" value="Genomic_DNA"/>
</dbReference>
<dbReference type="RefSeq" id="WP_068902334.1">
    <property type="nucleotide sequence ID" value="NZ_JBHUIF010000019.1"/>
</dbReference>
<feature type="transmembrane region" description="Helical" evidence="17">
    <location>
        <begin position="12"/>
        <end position="30"/>
    </location>
</feature>
<comment type="caution">
    <text evidence="22">The sequence shown here is derived from an EMBL/GenBank/DDBJ whole genome shotgun (WGS) entry which is preliminary data.</text>
</comment>
<evidence type="ECO:0000256" key="8">
    <source>
        <dbReference type="ARBA" id="ARBA00022741"/>
    </source>
</evidence>
<evidence type="ECO:0000256" key="16">
    <source>
        <dbReference type="SAM" id="Coils"/>
    </source>
</evidence>
<dbReference type="Gene3D" id="1.20.120.160">
    <property type="entry name" value="HPT domain"/>
    <property type="match status" value="1"/>
</dbReference>
<protein>
    <recommendedName>
        <fullName evidence="3">histidine kinase</fullName>
        <ecNumber evidence="3">2.7.13.3</ecNumber>
    </recommendedName>
</protein>
<dbReference type="Pfam" id="PF09984">
    <property type="entry name" value="sCache_4"/>
    <property type="match status" value="1"/>
</dbReference>
<dbReference type="SMART" id="SM00448">
    <property type="entry name" value="REC"/>
    <property type="match status" value="1"/>
</dbReference>
<feature type="domain" description="HPt" evidence="21">
    <location>
        <begin position="822"/>
        <end position="918"/>
    </location>
</feature>
<dbReference type="Pfam" id="PF00512">
    <property type="entry name" value="HisKA"/>
    <property type="match status" value="1"/>
</dbReference>
<evidence type="ECO:0000256" key="3">
    <source>
        <dbReference type="ARBA" id="ARBA00012438"/>
    </source>
</evidence>
<dbReference type="SMART" id="SM00387">
    <property type="entry name" value="HATPase_c"/>
    <property type="match status" value="1"/>
</dbReference>
<dbReference type="SUPFAM" id="SSF47384">
    <property type="entry name" value="Homodimeric domain of signal transducing histidine kinase"/>
    <property type="match status" value="1"/>
</dbReference>
<evidence type="ECO:0000256" key="6">
    <source>
        <dbReference type="ARBA" id="ARBA00022679"/>
    </source>
</evidence>
<dbReference type="CDD" id="cd06225">
    <property type="entry name" value="HAMP"/>
    <property type="match status" value="1"/>
</dbReference>
<dbReference type="InterPro" id="IPR001789">
    <property type="entry name" value="Sig_transdc_resp-reg_receiver"/>
</dbReference>
<dbReference type="PANTHER" id="PTHR45339:SF5">
    <property type="entry name" value="HISTIDINE KINASE"/>
    <property type="match status" value="1"/>
</dbReference>
<accession>A0A1C3EJ03</accession>
<dbReference type="InterPro" id="IPR003660">
    <property type="entry name" value="HAMP_dom"/>
</dbReference>
<dbReference type="PROSITE" id="PS50110">
    <property type="entry name" value="RESPONSE_REGULATORY"/>
    <property type="match status" value="2"/>
</dbReference>
<gene>
    <name evidence="22" type="ORF">A8L45_11435</name>
</gene>
<keyword evidence="6" id="KW-0808">Transferase</keyword>
<evidence type="ECO:0000313" key="23">
    <source>
        <dbReference type="Proteomes" id="UP000094936"/>
    </source>
</evidence>
<dbReference type="Pfam" id="PF00072">
    <property type="entry name" value="Response_reg"/>
    <property type="match status" value="1"/>
</dbReference>
<dbReference type="SUPFAM" id="SSF55874">
    <property type="entry name" value="ATPase domain of HSP90 chaperone/DNA topoisomerase II/histidine kinase"/>
    <property type="match status" value="1"/>
</dbReference>
<feature type="coiled-coil region" evidence="16">
    <location>
        <begin position="252"/>
        <end position="283"/>
    </location>
</feature>
<dbReference type="CDD" id="cd17546">
    <property type="entry name" value="REC_hyHK_CKI1_RcsC-like"/>
    <property type="match status" value="1"/>
</dbReference>
<keyword evidence="7 17" id="KW-0812">Transmembrane</keyword>
<evidence type="ECO:0000256" key="14">
    <source>
        <dbReference type="PROSITE-ProRule" id="PRU00110"/>
    </source>
</evidence>
<proteinExistence type="predicted"/>
<dbReference type="FunFam" id="3.30.565.10:FF:000010">
    <property type="entry name" value="Sensor histidine kinase RcsC"/>
    <property type="match status" value="1"/>
</dbReference>
<evidence type="ECO:0000256" key="15">
    <source>
        <dbReference type="PROSITE-ProRule" id="PRU00169"/>
    </source>
</evidence>
<dbReference type="InterPro" id="IPR003594">
    <property type="entry name" value="HATPase_dom"/>
</dbReference>
<evidence type="ECO:0000256" key="9">
    <source>
        <dbReference type="ARBA" id="ARBA00022777"/>
    </source>
</evidence>
<evidence type="ECO:0000256" key="7">
    <source>
        <dbReference type="ARBA" id="ARBA00022692"/>
    </source>
</evidence>
<feature type="transmembrane region" description="Helical" evidence="17">
    <location>
        <begin position="171"/>
        <end position="193"/>
    </location>
</feature>
<dbReference type="FunFam" id="1.10.287.130:FF:000003">
    <property type="entry name" value="Histidine kinase"/>
    <property type="match status" value="1"/>
</dbReference>
<evidence type="ECO:0000256" key="12">
    <source>
        <dbReference type="ARBA" id="ARBA00023012"/>
    </source>
</evidence>
<dbReference type="Gene3D" id="3.30.565.10">
    <property type="entry name" value="Histidine kinase-like ATPase, C-terminal domain"/>
    <property type="match status" value="1"/>
</dbReference>
<evidence type="ECO:0000256" key="11">
    <source>
        <dbReference type="ARBA" id="ARBA00022989"/>
    </source>
</evidence>
<dbReference type="CDD" id="cd00082">
    <property type="entry name" value="HisKA"/>
    <property type="match status" value="1"/>
</dbReference>
<dbReference type="Gene3D" id="6.10.340.10">
    <property type="match status" value="1"/>
</dbReference>
<evidence type="ECO:0000256" key="5">
    <source>
        <dbReference type="ARBA" id="ARBA00022553"/>
    </source>
</evidence>
<feature type="modified residue" description="4-aspartylphosphate" evidence="15">
    <location>
        <position position="715"/>
    </location>
</feature>
<keyword evidence="10" id="KW-0067">ATP-binding</keyword>
<evidence type="ECO:0000256" key="10">
    <source>
        <dbReference type="ARBA" id="ARBA00022840"/>
    </source>
</evidence>
<dbReference type="Proteomes" id="UP000094936">
    <property type="component" value="Unassembled WGS sequence"/>
</dbReference>
<evidence type="ECO:0000256" key="4">
    <source>
        <dbReference type="ARBA" id="ARBA00022475"/>
    </source>
</evidence>
<dbReference type="PROSITE" id="PS50885">
    <property type="entry name" value="HAMP"/>
    <property type="match status" value="1"/>
</dbReference>
<sequence>MTKYGLRTRVLTLTIAPTLIIGLLLSAYFIHNRYEDLEQQLTVTGEAIIEPLAIASEIGLTNESRESVRRLIGFTHRQNSQYVRSIAVFDKRNQLFVTSNYHRNLDLMSVPDGSPMPSQLEISRQKDTLLLRTPIRAVGRFSAGLDNESPMGYISMEMDLSAVRLEQYQELISASVVMVLGMILSGIFAYRLLADVTEPVSQMVSMIDRIRRGHLDVRIEGTLHGELDTLKNGINSMAISLSEYHLEMQQSIDQATSDLRETLEQLEIQNVELDIAKKHAQEAARVKSEFLANMSHELRTPLNGVIGFTRQMLKTRLSTAQQDYLQTIEKSANNLLTIINDILDFSKLEAGKLLLENIPFDFEDSLDEVMKLLAPMAHEKGLELNLKLDADIPPGMIGDPLRLQQVLTNLVGNAIKFTESGNIKVTTELKSYNNECIEVLFEVQDTGIGISERQQAQLFQAFRQADASISRRYGGTGLGLVITQKLVKQMGGEIGFSSRLHQGSTFWFSVTLMHTDLPLIQPVDMSGLEDYTLLLVEPDEESRKLITHRLQQTGLKVTAQETLTTPVSLNTNYDAALLSISARSVPATEKLLQMAMDAEGQAKQVIFCLPTTELAVSERLIQAGVTACFAKPLPVRKLAETLLGESDMLDVIPELLTVSEQKLPLTVMAVDDNPANLKLISALLSERVENVVTAENGLKAVEQANLRAFDMILMDIQMPEMDGVTASQAIRKSMLNHHTPIIAVTAHAMAGERERLINAGMDDYLTKPIEEPVLEQVLNSWIGNVTDRQAQLPLTASAAPKAPLLKNLSLDWDLALQQAADKEDLAVELLQMLVESFDTVEETVNQAMTGADIDLWPPIHKLHGSCAYSGVPRLKQLCHDLETQIKQGSTIADIEPELLELLDEFAHIREQSRQYIPA</sequence>
<dbReference type="AlphaFoldDB" id="A0A1C3EJ03"/>
<evidence type="ECO:0000256" key="13">
    <source>
        <dbReference type="ARBA" id="ARBA00023136"/>
    </source>
</evidence>
<dbReference type="InterPro" id="IPR005467">
    <property type="entry name" value="His_kinase_dom"/>
</dbReference>
<dbReference type="STRING" id="1080227.A8L45_11435"/>
<dbReference type="NCBIfam" id="NF008318">
    <property type="entry name" value="PRK11107.1"/>
    <property type="match status" value="1"/>
</dbReference>
<feature type="domain" description="Response regulatory" evidence="19">
    <location>
        <begin position="532"/>
        <end position="646"/>
    </location>
</feature>
<dbReference type="InterPro" id="IPR036097">
    <property type="entry name" value="HisK_dim/P_sf"/>
</dbReference>
<dbReference type="SMART" id="SM00304">
    <property type="entry name" value="HAMP"/>
    <property type="match status" value="1"/>
</dbReference>
<name>A0A1C3EJ03_9GAMM</name>
<dbReference type="EC" id="2.7.13.3" evidence="3"/>
<keyword evidence="16" id="KW-0175">Coiled coil</keyword>
<dbReference type="InterPro" id="IPR036890">
    <property type="entry name" value="HATPase_C_sf"/>
</dbReference>
<keyword evidence="13 17" id="KW-0472">Membrane</keyword>
<dbReference type="CDD" id="cd16922">
    <property type="entry name" value="HATPase_EvgS-ArcB-TorS-like"/>
    <property type="match status" value="1"/>
</dbReference>
<evidence type="ECO:0000256" key="17">
    <source>
        <dbReference type="SAM" id="Phobius"/>
    </source>
</evidence>
<dbReference type="PANTHER" id="PTHR45339">
    <property type="entry name" value="HYBRID SIGNAL TRANSDUCTION HISTIDINE KINASE J"/>
    <property type="match status" value="1"/>
</dbReference>
<keyword evidence="11 17" id="KW-1133">Transmembrane helix</keyword>
<evidence type="ECO:0000259" key="20">
    <source>
        <dbReference type="PROSITE" id="PS50885"/>
    </source>
</evidence>
<keyword evidence="23" id="KW-1185">Reference proteome</keyword>
<dbReference type="SUPFAM" id="SSF47226">
    <property type="entry name" value="Histidine-containing phosphotransfer domain, HPT domain"/>
    <property type="match status" value="1"/>
</dbReference>
<dbReference type="SUPFAM" id="SSF52172">
    <property type="entry name" value="CheY-like"/>
    <property type="match status" value="2"/>
</dbReference>
<dbReference type="Gene3D" id="3.40.50.2300">
    <property type="match status" value="1"/>
</dbReference>
<comment type="caution">
    <text evidence="15">Lacks conserved residue(s) required for the propagation of feature annotation.</text>
</comment>
<dbReference type="PROSITE" id="PS50109">
    <property type="entry name" value="HIS_KIN"/>
    <property type="match status" value="1"/>
</dbReference>
<keyword evidence="4" id="KW-1003">Cell membrane</keyword>
<evidence type="ECO:0000256" key="1">
    <source>
        <dbReference type="ARBA" id="ARBA00000085"/>
    </source>
</evidence>
<dbReference type="Pfam" id="PF01627">
    <property type="entry name" value="Hpt"/>
    <property type="match status" value="1"/>
</dbReference>
<keyword evidence="12" id="KW-0902">Two-component regulatory system</keyword>
<evidence type="ECO:0000313" key="22">
    <source>
        <dbReference type="EMBL" id="ODA33222.1"/>
    </source>
</evidence>
<keyword evidence="8" id="KW-0547">Nucleotide-binding</keyword>
<dbReference type="InterPro" id="IPR004358">
    <property type="entry name" value="Sig_transdc_His_kin-like_C"/>
</dbReference>
<dbReference type="SMART" id="SM00073">
    <property type="entry name" value="HPT"/>
    <property type="match status" value="1"/>
</dbReference>
<dbReference type="InterPro" id="IPR011006">
    <property type="entry name" value="CheY-like_superfamily"/>
</dbReference>
<dbReference type="Pfam" id="PF00672">
    <property type="entry name" value="HAMP"/>
    <property type="match status" value="1"/>
</dbReference>
<evidence type="ECO:0000259" key="19">
    <source>
        <dbReference type="PROSITE" id="PS50110"/>
    </source>
</evidence>
<dbReference type="InterPro" id="IPR008207">
    <property type="entry name" value="Sig_transdc_His_kin_Hpt_dom"/>
</dbReference>
<keyword evidence="5 15" id="KW-0597">Phosphoprotein</keyword>
<comment type="subcellular location">
    <subcellularLocation>
        <location evidence="2">Cell membrane</location>
        <topology evidence="2">Multi-pass membrane protein</topology>
    </subcellularLocation>
</comment>
<dbReference type="OrthoDB" id="9810730at2"/>
<feature type="domain" description="Histidine kinase" evidence="18">
    <location>
        <begin position="293"/>
        <end position="514"/>
    </location>
</feature>
<dbReference type="SMART" id="SM00388">
    <property type="entry name" value="HisKA"/>
    <property type="match status" value="1"/>
</dbReference>
<comment type="catalytic activity">
    <reaction evidence="1">
        <text>ATP + protein L-histidine = ADP + protein N-phospho-L-histidine.</text>
        <dbReference type="EC" id="2.7.13.3"/>
    </reaction>
</comment>
<evidence type="ECO:0000259" key="18">
    <source>
        <dbReference type="PROSITE" id="PS50109"/>
    </source>
</evidence>
<dbReference type="GO" id="GO:0005524">
    <property type="term" value="F:ATP binding"/>
    <property type="evidence" value="ECO:0007669"/>
    <property type="project" value="UniProtKB-KW"/>
</dbReference>
<dbReference type="GO" id="GO:0005886">
    <property type="term" value="C:plasma membrane"/>
    <property type="evidence" value="ECO:0007669"/>
    <property type="project" value="UniProtKB-SubCell"/>
</dbReference>
<dbReference type="PROSITE" id="PS50894">
    <property type="entry name" value="HPT"/>
    <property type="match status" value="1"/>
</dbReference>
<feature type="domain" description="HAMP" evidence="20">
    <location>
        <begin position="194"/>
        <end position="246"/>
    </location>
</feature>